<name>A0ABU5QJ48_9BACT</name>
<proteinExistence type="inferred from homology"/>
<evidence type="ECO:0000313" key="9">
    <source>
        <dbReference type="EMBL" id="MEA5256955.1"/>
    </source>
</evidence>
<evidence type="ECO:0000313" key="10">
    <source>
        <dbReference type="Proteomes" id="UP001304671"/>
    </source>
</evidence>
<evidence type="ECO:0000256" key="7">
    <source>
        <dbReference type="SAM" id="Phobius"/>
    </source>
</evidence>
<keyword evidence="4 9" id="KW-0378">Hydrolase</keyword>
<feature type="domain" description="Peptidase S54 rhomboid" evidence="8">
    <location>
        <begin position="170"/>
        <end position="253"/>
    </location>
</feature>
<dbReference type="EC" id="3.4.21.-" evidence="9"/>
<feature type="transmembrane region" description="Helical" evidence="7">
    <location>
        <begin position="177"/>
        <end position="195"/>
    </location>
</feature>
<dbReference type="Proteomes" id="UP001304671">
    <property type="component" value="Unassembled WGS sequence"/>
</dbReference>
<evidence type="ECO:0000256" key="4">
    <source>
        <dbReference type="ARBA" id="ARBA00022801"/>
    </source>
</evidence>
<dbReference type="Pfam" id="PF01694">
    <property type="entry name" value="Rhomboid"/>
    <property type="match status" value="2"/>
</dbReference>
<feature type="transmembrane region" description="Helical" evidence="7">
    <location>
        <begin position="236"/>
        <end position="255"/>
    </location>
</feature>
<dbReference type="GO" id="GO:0008233">
    <property type="term" value="F:peptidase activity"/>
    <property type="evidence" value="ECO:0007669"/>
    <property type="project" value="UniProtKB-KW"/>
</dbReference>
<evidence type="ECO:0000256" key="1">
    <source>
        <dbReference type="ARBA" id="ARBA00004141"/>
    </source>
</evidence>
<keyword evidence="3 7" id="KW-0812">Transmembrane</keyword>
<dbReference type="RefSeq" id="WP_323247017.1">
    <property type="nucleotide sequence ID" value="NZ_JAYFUL010000005.1"/>
</dbReference>
<dbReference type="SUPFAM" id="SSF144091">
    <property type="entry name" value="Rhomboid-like"/>
    <property type="match status" value="1"/>
</dbReference>
<accession>A0ABU5QJ48</accession>
<comment type="similarity">
    <text evidence="2">Belongs to the peptidase S54 family.</text>
</comment>
<dbReference type="GO" id="GO:0006508">
    <property type="term" value="P:proteolysis"/>
    <property type="evidence" value="ECO:0007669"/>
    <property type="project" value="UniProtKB-KW"/>
</dbReference>
<keyword evidence="9" id="KW-0645">Protease</keyword>
<sequence>MRTPGLTPIVRALMAINIIVFGVEYFGHKEMIVSVMGLHYFTSEKFLPFQFLTSIFVHADLRHLFNNMLGLFFLGPMLEMYWGEKRFLTFFLITGMGSGLLYMGLKYYDYSTLEAATRAYIEHPDLNQFSKFLYQYFPDGIPHNAYALIEGNPNNITVQNSVLIAQECLRSVLDTPLIGASGAVFGVMAGFALLFPNTELMLFLLPIPIKAKYFVALLGLYELYVGMNKMPGDNVAHFAHIGGMIFAFILIKIWGKNRNSFY</sequence>
<dbReference type="InterPro" id="IPR035952">
    <property type="entry name" value="Rhomboid-like_sf"/>
</dbReference>
<keyword evidence="6 7" id="KW-0472">Membrane</keyword>
<evidence type="ECO:0000259" key="8">
    <source>
        <dbReference type="Pfam" id="PF01694"/>
    </source>
</evidence>
<feature type="transmembrane region" description="Helical" evidence="7">
    <location>
        <begin position="86"/>
        <end position="105"/>
    </location>
</feature>
<evidence type="ECO:0000256" key="5">
    <source>
        <dbReference type="ARBA" id="ARBA00022989"/>
    </source>
</evidence>
<protein>
    <submittedName>
        <fullName evidence="9">Rhomboid family intramembrane serine protease</fullName>
        <ecNumber evidence="9">3.4.21.-</ecNumber>
    </submittedName>
</protein>
<comment type="caution">
    <text evidence="9">The sequence shown here is derived from an EMBL/GenBank/DDBJ whole genome shotgun (WGS) entry which is preliminary data.</text>
</comment>
<dbReference type="PANTHER" id="PTHR43731:SF14">
    <property type="entry name" value="PRESENILIN-ASSOCIATED RHOMBOID-LIKE PROTEIN, MITOCHONDRIAL"/>
    <property type="match status" value="1"/>
</dbReference>
<gene>
    <name evidence="9" type="ORF">VB264_04105</name>
</gene>
<dbReference type="InterPro" id="IPR050925">
    <property type="entry name" value="Rhomboid_protease_S54"/>
</dbReference>
<organism evidence="9 10">
    <name type="scientific">Arcicella aquatica</name>
    <dbReference type="NCBI Taxonomy" id="217141"/>
    <lineage>
        <taxon>Bacteria</taxon>
        <taxon>Pseudomonadati</taxon>
        <taxon>Bacteroidota</taxon>
        <taxon>Cytophagia</taxon>
        <taxon>Cytophagales</taxon>
        <taxon>Flectobacillaceae</taxon>
        <taxon>Arcicella</taxon>
    </lineage>
</organism>
<dbReference type="InterPro" id="IPR022764">
    <property type="entry name" value="Peptidase_S54_rhomboid_dom"/>
</dbReference>
<feature type="transmembrane region" description="Helical" evidence="7">
    <location>
        <begin position="9"/>
        <end position="27"/>
    </location>
</feature>
<evidence type="ECO:0000256" key="2">
    <source>
        <dbReference type="ARBA" id="ARBA00009045"/>
    </source>
</evidence>
<feature type="transmembrane region" description="Helical" evidence="7">
    <location>
        <begin position="202"/>
        <end position="224"/>
    </location>
</feature>
<keyword evidence="5 7" id="KW-1133">Transmembrane helix</keyword>
<dbReference type="EMBL" id="JAYFUL010000005">
    <property type="protein sequence ID" value="MEA5256955.1"/>
    <property type="molecule type" value="Genomic_DNA"/>
</dbReference>
<keyword evidence="10" id="KW-1185">Reference proteome</keyword>
<feature type="domain" description="Peptidase S54 rhomboid" evidence="8">
    <location>
        <begin position="49"/>
        <end position="108"/>
    </location>
</feature>
<evidence type="ECO:0000256" key="6">
    <source>
        <dbReference type="ARBA" id="ARBA00023136"/>
    </source>
</evidence>
<dbReference type="Gene3D" id="1.20.1540.10">
    <property type="entry name" value="Rhomboid-like"/>
    <property type="match status" value="1"/>
</dbReference>
<comment type="subcellular location">
    <subcellularLocation>
        <location evidence="1">Membrane</location>
        <topology evidence="1">Multi-pass membrane protein</topology>
    </subcellularLocation>
</comment>
<evidence type="ECO:0000256" key="3">
    <source>
        <dbReference type="ARBA" id="ARBA00022692"/>
    </source>
</evidence>
<reference evidence="9 10" key="1">
    <citation type="submission" date="2023-12" db="EMBL/GenBank/DDBJ databases">
        <title>Novel species of the genus Arcicella isolated from rivers.</title>
        <authorList>
            <person name="Lu H."/>
        </authorList>
    </citation>
    <scope>NUCLEOTIDE SEQUENCE [LARGE SCALE GENOMIC DNA]</scope>
    <source>
        <strain evidence="9 10">LMG 21963</strain>
    </source>
</reference>
<dbReference type="PANTHER" id="PTHR43731">
    <property type="entry name" value="RHOMBOID PROTEASE"/>
    <property type="match status" value="1"/>
</dbReference>